<accession>A0A240DYS7</accession>
<dbReference type="RefSeq" id="WP_096672475.1">
    <property type="nucleotide sequence ID" value="NZ_OANS01000002.1"/>
</dbReference>
<evidence type="ECO:0000313" key="2">
    <source>
        <dbReference type="Proteomes" id="UP000218069"/>
    </source>
</evidence>
<dbReference type="Proteomes" id="UP000218069">
    <property type="component" value="Unassembled WGS sequence"/>
</dbReference>
<sequence>MPLTKLFQDTVTARVERDPAFREALFQETMSAFIEGDTVLGKSLLGDLVNSINKLNGRFRCHLSTPHAQK</sequence>
<keyword evidence="2" id="KW-1185">Reference proteome</keyword>
<evidence type="ECO:0000313" key="1">
    <source>
        <dbReference type="EMBL" id="SNX28359.1"/>
    </source>
</evidence>
<dbReference type="AlphaFoldDB" id="A0A240DYS7"/>
<name>A0A240DYS7_9BURK</name>
<dbReference type="OrthoDB" id="9794662at2"/>
<protein>
    <submittedName>
        <fullName evidence="1">Uncharacterized protein</fullName>
    </submittedName>
</protein>
<reference evidence="2" key="1">
    <citation type="submission" date="2017-08" db="EMBL/GenBank/DDBJ databases">
        <authorList>
            <person name="Varghese N."/>
            <person name="Submissions S."/>
        </authorList>
    </citation>
    <scope>NUCLEOTIDE SEQUENCE [LARGE SCALE GENOMIC DNA]</scope>
    <source>
        <strain evidence="2">AP-Melu-1000-B4</strain>
    </source>
</reference>
<dbReference type="EMBL" id="OANS01000002">
    <property type="protein sequence ID" value="SNX28359.1"/>
    <property type="molecule type" value="Genomic_DNA"/>
</dbReference>
<gene>
    <name evidence="1" type="ORF">SAMN06295945_0688</name>
</gene>
<proteinExistence type="predicted"/>
<organism evidence="1 2">
    <name type="scientific">Polynucleobacter meluiroseus</name>
    <dbReference type="NCBI Taxonomy" id="1938814"/>
    <lineage>
        <taxon>Bacteria</taxon>
        <taxon>Pseudomonadati</taxon>
        <taxon>Pseudomonadota</taxon>
        <taxon>Betaproteobacteria</taxon>
        <taxon>Burkholderiales</taxon>
        <taxon>Burkholderiaceae</taxon>
        <taxon>Polynucleobacter</taxon>
    </lineage>
</organism>